<evidence type="ECO:0000313" key="1">
    <source>
        <dbReference type="EMBL" id="KAJ5069171.1"/>
    </source>
</evidence>
<keyword evidence="2" id="KW-1185">Reference proteome</keyword>
<dbReference type="EMBL" id="JAPDFW010000108">
    <property type="protein sequence ID" value="KAJ5069171.1"/>
    <property type="molecule type" value="Genomic_DNA"/>
</dbReference>
<comment type="caution">
    <text evidence="1">The sequence shown here is derived from an EMBL/GenBank/DDBJ whole genome shotgun (WGS) entry which is preliminary data.</text>
</comment>
<sequence length="74" mass="8439">MLQKNLQLKPKIENEKAKKGLLEENGISIIQITRKIVDLENQITRLQDGILSHTSLGQKQETKTDFIPTSPKQK</sequence>
<protein>
    <submittedName>
        <fullName evidence="1">Platelet-activating factor acetylhydrolase ib subunit alpha</fullName>
    </submittedName>
</protein>
<dbReference type="Proteomes" id="UP001149090">
    <property type="component" value="Unassembled WGS sequence"/>
</dbReference>
<dbReference type="AlphaFoldDB" id="A0A9Q0L9Z3"/>
<accession>A0A9Q0L9Z3</accession>
<dbReference type="InterPro" id="IPR037190">
    <property type="entry name" value="LIS1_N"/>
</dbReference>
<reference evidence="1" key="1">
    <citation type="submission" date="2022-10" db="EMBL/GenBank/DDBJ databases">
        <title>Novel sulphate-reducing endosymbionts in the free-living metamonad Anaeramoeba.</title>
        <authorList>
            <person name="Jerlstrom-Hultqvist J."/>
            <person name="Cepicka I."/>
            <person name="Gallot-Lavallee L."/>
            <person name="Salas-Leiva D."/>
            <person name="Curtis B.A."/>
            <person name="Zahonova K."/>
            <person name="Pipaliya S."/>
            <person name="Dacks J."/>
            <person name="Roger A.J."/>
        </authorList>
    </citation>
    <scope>NUCLEOTIDE SEQUENCE</scope>
    <source>
        <strain evidence="1">BMAN</strain>
    </source>
</reference>
<name>A0A9Q0L9Z3_ANAIG</name>
<organism evidence="1 2">
    <name type="scientific">Anaeramoeba ignava</name>
    <name type="common">Anaerobic marine amoeba</name>
    <dbReference type="NCBI Taxonomy" id="1746090"/>
    <lineage>
        <taxon>Eukaryota</taxon>
        <taxon>Metamonada</taxon>
        <taxon>Anaeramoebidae</taxon>
        <taxon>Anaeramoeba</taxon>
    </lineage>
</organism>
<gene>
    <name evidence="1" type="ORF">M0811_11927</name>
</gene>
<dbReference type="Gene3D" id="1.20.960.30">
    <property type="match status" value="1"/>
</dbReference>
<dbReference type="SUPFAM" id="SSF109925">
    <property type="entry name" value="Lissencephaly-1 protein (Lis-1, PAF-AH alpha) N-terminal domain"/>
    <property type="match status" value="1"/>
</dbReference>
<proteinExistence type="predicted"/>
<evidence type="ECO:0000313" key="2">
    <source>
        <dbReference type="Proteomes" id="UP001149090"/>
    </source>
</evidence>